<comment type="caution">
    <text evidence="1">The sequence shown here is derived from an EMBL/GenBank/DDBJ whole genome shotgun (WGS) entry which is preliminary data.</text>
</comment>
<gene>
    <name evidence="1" type="ORF">YZ54_04305</name>
</gene>
<organism evidence="1">
    <name type="scientific">Campylobacter upsaliensis</name>
    <dbReference type="NCBI Taxonomy" id="28080"/>
    <lineage>
        <taxon>Bacteria</taxon>
        <taxon>Pseudomonadati</taxon>
        <taxon>Campylobacterota</taxon>
        <taxon>Epsilonproteobacteria</taxon>
        <taxon>Campylobacterales</taxon>
        <taxon>Campylobacteraceae</taxon>
        <taxon>Campylobacter</taxon>
    </lineage>
</organism>
<proteinExistence type="predicted"/>
<evidence type="ECO:0000313" key="1">
    <source>
        <dbReference type="EMBL" id="EAJ7104722.1"/>
    </source>
</evidence>
<dbReference type="EMBL" id="AACABH010000015">
    <property type="protein sequence ID" value="EAJ7104722.1"/>
    <property type="molecule type" value="Genomic_DNA"/>
</dbReference>
<accession>A0A5L4DEU5</accession>
<dbReference type="AlphaFoldDB" id="A0A5L4DEU5"/>
<reference evidence="1" key="1">
    <citation type="submission" date="2018-05" db="EMBL/GenBank/DDBJ databases">
        <authorList>
            <consortium name="PulseNet: The National Subtyping Network for Foodborne Disease Surveillance"/>
            <person name="Tarr C.L."/>
            <person name="Trees E."/>
            <person name="Katz L.S."/>
            <person name="Carleton-Romer H.A."/>
            <person name="Stroika S."/>
            <person name="Kucerova Z."/>
            <person name="Roache K.F."/>
            <person name="Sabol A.L."/>
            <person name="Besser J."/>
            <person name="Gerner-Smidt P."/>
        </authorList>
    </citation>
    <scope>NUCLEOTIDE SEQUENCE</scope>
    <source>
        <strain evidence="1">D2813</strain>
    </source>
</reference>
<name>A0A5L4DEU5_CAMUP</name>
<sequence length="68" mass="7793">MTLILENVDTNTLRVIESLQGLNKNLHIKISKDISTTEKTESNSIIEESIADFLKPENYAVFERLKDK</sequence>
<protein>
    <submittedName>
        <fullName evidence="1">Uncharacterized protein</fullName>
    </submittedName>
</protein>